<organism evidence="2 3">
    <name type="scientific">Aromatoleum aromaticum (strain DSM 19018 / LMG 30748 / EbN1)</name>
    <name type="common">Azoarcus sp. (strain EbN1)</name>
    <dbReference type="NCBI Taxonomy" id="76114"/>
    <lineage>
        <taxon>Bacteria</taxon>
        <taxon>Pseudomonadati</taxon>
        <taxon>Pseudomonadota</taxon>
        <taxon>Betaproteobacteria</taxon>
        <taxon>Rhodocyclales</taxon>
        <taxon>Rhodocyclaceae</taxon>
        <taxon>Aromatoleum</taxon>
    </lineage>
</organism>
<sequence length="61" mass="6365">MASESGYDKRRRFHAGSRQTTRREGNVFSARGAAAGRAAGPPAEGEATGGRGRVRKSCSGL</sequence>
<evidence type="ECO:0000313" key="3">
    <source>
        <dbReference type="Proteomes" id="UP000006552"/>
    </source>
</evidence>
<evidence type="ECO:0000256" key="1">
    <source>
        <dbReference type="SAM" id="MobiDB-lite"/>
    </source>
</evidence>
<dbReference type="Proteomes" id="UP000006552">
    <property type="component" value="Chromosome"/>
</dbReference>
<dbReference type="KEGG" id="eba:ebB246"/>
<dbReference type="AlphaFoldDB" id="Q5NXN3"/>
<dbReference type="HOGENOM" id="CLU_2912371_0_0_4"/>
<gene>
    <name evidence="2" type="ORF">ebB246</name>
</gene>
<feature type="region of interest" description="Disordered" evidence="1">
    <location>
        <begin position="1"/>
        <end position="61"/>
    </location>
</feature>
<feature type="compositionally biased region" description="Low complexity" evidence="1">
    <location>
        <begin position="30"/>
        <end position="46"/>
    </location>
</feature>
<protein>
    <submittedName>
        <fullName evidence="2">Uncharacterized protein</fullName>
    </submittedName>
</protein>
<reference evidence="2 3" key="1">
    <citation type="journal article" date="2005" name="Arch. Microbiol.">
        <title>The genome sequence of an anaerobic aromatic-degrading denitrifying bacterium, strain EbN1.</title>
        <authorList>
            <person name="Rabus R."/>
            <person name="Kube M."/>
            <person name="Heider J."/>
            <person name="Beck A."/>
            <person name="Heitmann K."/>
            <person name="Widdel F."/>
            <person name="Reinhardt R."/>
        </authorList>
    </citation>
    <scope>NUCLEOTIDE SEQUENCE [LARGE SCALE GENOMIC DNA]</scope>
    <source>
        <strain evidence="2 3">EbN1</strain>
    </source>
</reference>
<dbReference type="EMBL" id="CR555306">
    <property type="protein sequence ID" value="CAI10181.1"/>
    <property type="molecule type" value="Genomic_DNA"/>
</dbReference>
<feature type="compositionally biased region" description="Basic residues" evidence="1">
    <location>
        <begin position="52"/>
        <end position="61"/>
    </location>
</feature>
<accession>Q5NXN3</accession>
<evidence type="ECO:0000313" key="2">
    <source>
        <dbReference type="EMBL" id="CAI10181.1"/>
    </source>
</evidence>
<name>Q5NXN3_AROAE</name>
<proteinExistence type="predicted"/>
<keyword evidence="3" id="KW-1185">Reference proteome</keyword>